<organism evidence="2">
    <name type="scientific">Capitella teleta</name>
    <name type="common">Polychaete worm</name>
    <dbReference type="NCBI Taxonomy" id="283909"/>
    <lineage>
        <taxon>Eukaryota</taxon>
        <taxon>Metazoa</taxon>
        <taxon>Spiralia</taxon>
        <taxon>Lophotrochozoa</taxon>
        <taxon>Annelida</taxon>
        <taxon>Polychaeta</taxon>
        <taxon>Sedentaria</taxon>
        <taxon>Scolecida</taxon>
        <taxon>Capitellidae</taxon>
        <taxon>Capitella</taxon>
    </lineage>
</organism>
<feature type="compositionally biased region" description="Acidic residues" evidence="1">
    <location>
        <begin position="447"/>
        <end position="457"/>
    </location>
</feature>
<accession>R7UEU7</accession>
<feature type="compositionally biased region" description="Basic residues" evidence="1">
    <location>
        <begin position="89"/>
        <end position="98"/>
    </location>
</feature>
<dbReference type="EMBL" id="AMQN01008120">
    <property type="status" value="NOT_ANNOTATED_CDS"/>
    <property type="molecule type" value="Genomic_DNA"/>
</dbReference>
<dbReference type="OMA" id="NACRESE"/>
<reference evidence="2 4" key="2">
    <citation type="journal article" date="2013" name="Nature">
        <title>Insights into bilaterian evolution from three spiralian genomes.</title>
        <authorList>
            <person name="Simakov O."/>
            <person name="Marletaz F."/>
            <person name="Cho S.J."/>
            <person name="Edsinger-Gonzales E."/>
            <person name="Havlak P."/>
            <person name="Hellsten U."/>
            <person name="Kuo D.H."/>
            <person name="Larsson T."/>
            <person name="Lv J."/>
            <person name="Arendt D."/>
            <person name="Savage R."/>
            <person name="Osoegawa K."/>
            <person name="de Jong P."/>
            <person name="Grimwood J."/>
            <person name="Chapman J.A."/>
            <person name="Shapiro H."/>
            <person name="Aerts A."/>
            <person name="Otillar R.P."/>
            <person name="Terry A.Y."/>
            <person name="Boore J.L."/>
            <person name="Grigoriev I.V."/>
            <person name="Lindberg D.R."/>
            <person name="Seaver E.C."/>
            <person name="Weisblat D.A."/>
            <person name="Putnam N.H."/>
            <person name="Rokhsar D.S."/>
        </authorList>
    </citation>
    <scope>NUCLEOTIDE SEQUENCE</scope>
    <source>
        <strain evidence="2 4">I ESC-2004</strain>
    </source>
</reference>
<reference evidence="4" key="1">
    <citation type="submission" date="2012-12" db="EMBL/GenBank/DDBJ databases">
        <authorList>
            <person name="Hellsten U."/>
            <person name="Grimwood J."/>
            <person name="Chapman J.A."/>
            <person name="Shapiro H."/>
            <person name="Aerts A."/>
            <person name="Otillar R.P."/>
            <person name="Terry A.Y."/>
            <person name="Boore J.L."/>
            <person name="Simakov O."/>
            <person name="Marletaz F."/>
            <person name="Cho S.-J."/>
            <person name="Edsinger-Gonzales E."/>
            <person name="Havlak P."/>
            <person name="Kuo D.-H."/>
            <person name="Larsson T."/>
            <person name="Lv J."/>
            <person name="Arendt D."/>
            <person name="Savage R."/>
            <person name="Osoegawa K."/>
            <person name="de Jong P."/>
            <person name="Lindberg D.R."/>
            <person name="Seaver E.C."/>
            <person name="Weisblat D.A."/>
            <person name="Putnam N.H."/>
            <person name="Grigoriev I.V."/>
            <person name="Rokhsar D.S."/>
        </authorList>
    </citation>
    <scope>NUCLEOTIDE SEQUENCE</scope>
    <source>
        <strain evidence="4">I ESC-2004</strain>
    </source>
</reference>
<name>R7UEU7_CAPTE</name>
<feature type="region of interest" description="Disordered" evidence="1">
    <location>
        <begin position="280"/>
        <end position="568"/>
    </location>
</feature>
<evidence type="ECO:0000313" key="4">
    <source>
        <dbReference type="Proteomes" id="UP000014760"/>
    </source>
</evidence>
<feature type="compositionally biased region" description="Polar residues" evidence="1">
    <location>
        <begin position="24"/>
        <end position="35"/>
    </location>
</feature>
<dbReference type="HOGENOM" id="CLU_480290_0_0_1"/>
<feature type="compositionally biased region" description="Basic and acidic residues" evidence="1">
    <location>
        <begin position="36"/>
        <end position="52"/>
    </location>
</feature>
<reference evidence="3" key="3">
    <citation type="submission" date="2015-06" db="UniProtKB">
        <authorList>
            <consortium name="EnsemblMetazoa"/>
        </authorList>
    </citation>
    <scope>IDENTIFICATION</scope>
</reference>
<dbReference type="EnsemblMetazoa" id="CapteT192228">
    <property type="protein sequence ID" value="CapteP192228"/>
    <property type="gene ID" value="CapteG192228"/>
</dbReference>
<keyword evidence="4" id="KW-1185">Reference proteome</keyword>
<evidence type="ECO:0000256" key="1">
    <source>
        <dbReference type="SAM" id="MobiDB-lite"/>
    </source>
</evidence>
<dbReference type="OrthoDB" id="6288156at2759"/>
<feature type="compositionally biased region" description="Basic and acidic residues" evidence="1">
    <location>
        <begin position="417"/>
        <end position="446"/>
    </location>
</feature>
<feature type="compositionally biased region" description="Acidic residues" evidence="1">
    <location>
        <begin position="316"/>
        <end position="330"/>
    </location>
</feature>
<evidence type="ECO:0000313" key="3">
    <source>
        <dbReference type="EnsemblMetazoa" id="CapteP192228"/>
    </source>
</evidence>
<feature type="compositionally biased region" description="Basic and acidic residues" evidence="1">
    <location>
        <begin position="73"/>
        <end position="88"/>
    </location>
</feature>
<feature type="region of interest" description="Disordered" evidence="1">
    <location>
        <begin position="1"/>
        <end position="102"/>
    </location>
</feature>
<evidence type="ECO:0000313" key="2">
    <source>
        <dbReference type="EMBL" id="ELU04489.1"/>
    </source>
</evidence>
<dbReference type="AlphaFoldDB" id="R7UEU7"/>
<feature type="compositionally biased region" description="Polar residues" evidence="1">
    <location>
        <begin position="498"/>
        <end position="515"/>
    </location>
</feature>
<feature type="compositionally biased region" description="Polar residues" evidence="1">
    <location>
        <begin position="537"/>
        <end position="547"/>
    </location>
</feature>
<feature type="compositionally biased region" description="Basic residues" evidence="1">
    <location>
        <begin position="281"/>
        <end position="293"/>
    </location>
</feature>
<sequence length="568" mass="63220">MSESSSQDSRHSDSSSRVSYSSQDTFCSASSPSNGRKSEASEKQPIRPDGKLLNHRPSYRDVQSTKIPTKYKNPYEKETKEEKDEEGKRRKGGRKRKKKIDEAARVSKIVQDKLELFLNQEQREIRFHPLGPFPTTPRMHKYEVAYKLADSKPPPGAKSAGAKRGEAFISPRLVMNSRRVASEQQAERLSGYAKSVIDTIPVNRLSVIHRYRPRSGAVTTSTENGHVQNYTSHVGAALHSETYVQYYRREGLDSGRNVKFPYAAKLPKIETKNIAFEPTKSVKKSAMNKKPKKPTKDSQATEEAVEEEKGESLNESIEDEEKPVIDDEYNGNDVTVVDESKSAGDVVDISNGNIEDLDACNGNQEEQKEEQIHTETNNDDLRANQENPPNVPNGNNLTASPSENTSYTKQASSEGNVGEKESKGTDNGHTLHVDIDDTKQSDRAMGDEDDCDVDDDFIATPRSRHDEEPKDIHKMIALQPIKPTNTDDLAKEKKGVRSASTSGNFGATQSSTQKTLNDEPIVADEKSECKENKSQIEKQPSLNNTSECAADESQEQNQGQQSPKEESQ</sequence>
<feature type="compositionally biased region" description="Basic and acidic residues" evidence="1">
    <location>
        <begin position="523"/>
        <end position="536"/>
    </location>
</feature>
<dbReference type="Proteomes" id="UP000014760">
    <property type="component" value="Unassembled WGS sequence"/>
</dbReference>
<feature type="compositionally biased region" description="Basic and acidic residues" evidence="1">
    <location>
        <begin position="463"/>
        <end position="474"/>
    </location>
</feature>
<gene>
    <name evidence="2" type="ORF">CAPTEDRAFT_192228</name>
</gene>
<feature type="compositionally biased region" description="Polar residues" evidence="1">
    <location>
        <begin position="384"/>
        <end position="415"/>
    </location>
</feature>
<dbReference type="EMBL" id="KB302241">
    <property type="protein sequence ID" value="ELU04489.1"/>
    <property type="molecule type" value="Genomic_DNA"/>
</dbReference>
<protein>
    <submittedName>
        <fullName evidence="2 3">Uncharacterized protein</fullName>
    </submittedName>
</protein>
<proteinExistence type="predicted"/>
<feature type="non-terminal residue" evidence="2">
    <location>
        <position position="568"/>
    </location>
</feature>